<evidence type="ECO:0000256" key="4">
    <source>
        <dbReference type="ARBA" id="ARBA00022605"/>
    </source>
</evidence>
<proteinExistence type="inferred from homology"/>
<dbReference type="InterPro" id="IPR013798">
    <property type="entry name" value="Indole-3-glycerol_P_synth_dom"/>
</dbReference>
<dbReference type="Pfam" id="PF00218">
    <property type="entry name" value="IGPS"/>
    <property type="match status" value="1"/>
</dbReference>
<dbReference type="NCBIfam" id="NF001377">
    <property type="entry name" value="PRK00278.2-4"/>
    <property type="match status" value="1"/>
</dbReference>
<accession>A0A8D7FAQ7</accession>
<dbReference type="InterPro" id="IPR011060">
    <property type="entry name" value="RibuloseP-bd_barrel"/>
</dbReference>
<comment type="pathway">
    <text evidence="2">Amino-acid biosynthesis; L-tryptophan biosynthesis; L-tryptophan from chorismate: step 4/5.</text>
</comment>
<evidence type="ECO:0000256" key="1">
    <source>
        <dbReference type="ARBA" id="ARBA00001633"/>
    </source>
</evidence>
<dbReference type="EMBL" id="HG996468">
    <property type="protein sequence ID" value="CAG1849115.1"/>
    <property type="molecule type" value="Genomic_DNA"/>
</dbReference>
<gene>
    <name evidence="10" type="ORF">GSMUA_207010.1</name>
</gene>
<dbReference type="Gene3D" id="3.20.20.70">
    <property type="entry name" value="Aldolase class I"/>
    <property type="match status" value="1"/>
</dbReference>
<keyword evidence="6" id="KW-0822">Tryptophan biosynthesis</keyword>
<reference evidence="10" key="1">
    <citation type="submission" date="2021-03" db="EMBL/GenBank/DDBJ databases">
        <authorList>
            <consortium name="Genoscope - CEA"/>
            <person name="William W."/>
        </authorList>
    </citation>
    <scope>NUCLEOTIDE SEQUENCE</scope>
    <source>
        <strain evidence="10">Doubled-haploid Pahang</strain>
    </source>
</reference>
<dbReference type="CDD" id="cd00331">
    <property type="entry name" value="IGPS"/>
    <property type="match status" value="1"/>
</dbReference>
<dbReference type="AlphaFoldDB" id="A0A8D7FAQ7"/>
<evidence type="ECO:0000256" key="7">
    <source>
        <dbReference type="ARBA" id="ARBA00023141"/>
    </source>
</evidence>
<dbReference type="PANTHER" id="PTHR22854:SF2">
    <property type="entry name" value="INDOLE-3-GLYCEROL-PHOSPHATE SYNTHASE"/>
    <property type="match status" value="1"/>
</dbReference>
<evidence type="ECO:0000256" key="5">
    <source>
        <dbReference type="ARBA" id="ARBA00022793"/>
    </source>
</evidence>
<dbReference type="PROSITE" id="PS00614">
    <property type="entry name" value="IGPS"/>
    <property type="match status" value="1"/>
</dbReference>
<dbReference type="GO" id="GO:0004425">
    <property type="term" value="F:indole-3-glycerol-phosphate synthase activity"/>
    <property type="evidence" value="ECO:0007669"/>
    <property type="project" value="UniProtKB-EC"/>
</dbReference>
<name>A0A8D7FAQ7_MUSAM</name>
<dbReference type="NCBIfam" id="NF001372">
    <property type="entry name" value="PRK00278.1-4"/>
    <property type="match status" value="1"/>
</dbReference>
<evidence type="ECO:0000259" key="9">
    <source>
        <dbReference type="Pfam" id="PF00218"/>
    </source>
</evidence>
<evidence type="ECO:0000256" key="8">
    <source>
        <dbReference type="ARBA" id="ARBA00023239"/>
    </source>
</evidence>
<evidence type="ECO:0000313" key="10">
    <source>
        <dbReference type="EMBL" id="CAG1849115.1"/>
    </source>
</evidence>
<sequence>MDGIALGTPPRFRVASPCFSSSRFRRRLLSLDPAPGVPMDRPRRPCALRCTTAEEASETEEECDPPTSGGQKIANSVEIKEWQNGNVVDNAASRQGIQIRRRPLTGPPKHYVGPFEFRLENEGNTPRNILEKIIWDKDMEVSQAFSKRPLTTLKKALEDAPPVRDFVGALKASVKNTGMPALIAEVKKASPSRGVLRENFDPVKIASAYEKFGATCISVLTDEKYFQGSFENLEAIRRAGVKCPLLCKEFIIDAWQIYYARSKGADAILLIAAVLPDLDIKYLTKICRLLGLATLVEVHNEREMDRVLSIEGIQLIGINNRDLETFQVDISNTKRLLEGERGELIRQRDIINLVFQVVGESGLFTPEDISYVQDAGVKAVLVGESLIKQDDPGKAISGLFGKDISK</sequence>
<dbReference type="UniPathway" id="UPA00035">
    <property type="reaction ID" value="UER00043"/>
</dbReference>
<dbReference type="GO" id="GO:0000162">
    <property type="term" value="P:L-tryptophan biosynthetic process"/>
    <property type="evidence" value="ECO:0007669"/>
    <property type="project" value="UniProtKB-UniPathway"/>
</dbReference>
<organism evidence="10">
    <name type="scientific">Musa acuminata subsp. malaccensis</name>
    <name type="common">Wild banana</name>
    <name type="synonym">Musa malaccensis</name>
    <dbReference type="NCBI Taxonomy" id="214687"/>
    <lineage>
        <taxon>Eukaryota</taxon>
        <taxon>Viridiplantae</taxon>
        <taxon>Streptophyta</taxon>
        <taxon>Embryophyta</taxon>
        <taxon>Tracheophyta</taxon>
        <taxon>Spermatophyta</taxon>
        <taxon>Magnoliopsida</taxon>
        <taxon>Liliopsida</taxon>
        <taxon>Zingiberales</taxon>
        <taxon>Musaceae</taxon>
        <taxon>Musa</taxon>
    </lineage>
</organism>
<dbReference type="InterPro" id="IPR013785">
    <property type="entry name" value="Aldolase_TIM"/>
</dbReference>
<dbReference type="InterPro" id="IPR001468">
    <property type="entry name" value="Indole-3-GlycerolPSynthase_CS"/>
</dbReference>
<dbReference type="HAMAP" id="MF_00134_B">
    <property type="entry name" value="IGPS_B"/>
    <property type="match status" value="1"/>
</dbReference>
<evidence type="ECO:0000256" key="6">
    <source>
        <dbReference type="ARBA" id="ARBA00022822"/>
    </source>
</evidence>
<keyword evidence="4" id="KW-0028">Amino-acid biosynthesis</keyword>
<dbReference type="SUPFAM" id="SSF51366">
    <property type="entry name" value="Ribulose-phoshate binding barrel"/>
    <property type="match status" value="1"/>
</dbReference>
<keyword evidence="5" id="KW-0210">Decarboxylase</keyword>
<comment type="catalytic activity">
    <reaction evidence="1">
        <text>1-(2-carboxyphenylamino)-1-deoxy-D-ribulose 5-phosphate + H(+) = (1S,2R)-1-C-(indol-3-yl)glycerol 3-phosphate + CO2 + H2O</text>
        <dbReference type="Rhea" id="RHEA:23476"/>
        <dbReference type="ChEBI" id="CHEBI:15377"/>
        <dbReference type="ChEBI" id="CHEBI:15378"/>
        <dbReference type="ChEBI" id="CHEBI:16526"/>
        <dbReference type="ChEBI" id="CHEBI:58613"/>
        <dbReference type="ChEBI" id="CHEBI:58866"/>
        <dbReference type="EC" id="4.1.1.48"/>
    </reaction>
</comment>
<feature type="domain" description="Indole-3-glycerol phosphate synthase" evidence="9">
    <location>
        <begin position="130"/>
        <end position="397"/>
    </location>
</feature>
<protein>
    <recommendedName>
        <fullName evidence="3">indole-3-glycerol-phosphate synthase</fullName>
        <ecNumber evidence="3">4.1.1.48</ecNumber>
    </recommendedName>
</protein>
<dbReference type="InterPro" id="IPR045186">
    <property type="entry name" value="Indole-3-glycerol_P_synth"/>
</dbReference>
<dbReference type="PANTHER" id="PTHR22854">
    <property type="entry name" value="TRYPTOPHAN BIOSYNTHESIS PROTEIN"/>
    <property type="match status" value="1"/>
</dbReference>
<keyword evidence="8" id="KW-0456">Lyase</keyword>
<dbReference type="EC" id="4.1.1.48" evidence="3"/>
<evidence type="ECO:0000256" key="2">
    <source>
        <dbReference type="ARBA" id="ARBA00004696"/>
    </source>
</evidence>
<keyword evidence="7" id="KW-0057">Aromatic amino acid biosynthesis</keyword>
<dbReference type="FunFam" id="3.20.20.70:FF:000146">
    <property type="entry name" value="Indole-3-glycerol phosphate synthase chloroplastic"/>
    <property type="match status" value="1"/>
</dbReference>
<evidence type="ECO:0000256" key="3">
    <source>
        <dbReference type="ARBA" id="ARBA00012362"/>
    </source>
</evidence>